<accession>A0A6P1XZB4</accession>
<gene>
    <name evidence="1" type="ORF">GWP43_03165</name>
</gene>
<evidence type="ECO:0000313" key="2">
    <source>
        <dbReference type="Proteomes" id="UP000464374"/>
    </source>
</evidence>
<sequence>MKHGKLFVFSLMILIFIISCGNKDAKNIISIKNASAEKLINSFTKFENNFMLRSDIADNGYEQLNFFLTDYDIQGPKVEKFLQSAAPFIDSVIENKIGVTSRFINDKKAQAFKFSYAFNNILQNEEKTDVINIVMGQKNIEAASPSIFNKAFSIPAQDLGKALALIAPKEVPANLNIDLTYNTLRTFTSIQPDKASQKRYDKAQGILYKHAVITRNGDTYSIVFNNDDIVKFIPALVNAVKNDNRIKALWNFYENLFEKEFKEIEEKFNTEIKDKIKECSFTEELIVKDNLVIKDICTVSTKGKEIVHLETGIKNYENPIDGMTYTLNITDPKLIDKDTKADIISFVFATEGTITDTTAKIDYSASMSVTNDTEKSSLSDIDMHYYFYADTTKQNDNFKIGMDATAYNGLDGKDKGTKQVLMNIAMQALGTVEKAPDIIIYKVDTIGMDLKTPDTEQYTVQLETDASVIYSKNILEDIVIPNDTVKVLETKVNEWQAIKDEITANLNALSTLLNL</sequence>
<name>A0A6P1XZB4_9SPIR</name>
<dbReference type="AlphaFoldDB" id="A0A6P1XZB4"/>
<dbReference type="KEGG" id="trz:GWP43_03165"/>
<dbReference type="Proteomes" id="UP000464374">
    <property type="component" value="Chromosome"/>
</dbReference>
<dbReference type="PROSITE" id="PS51257">
    <property type="entry name" value="PROKAR_LIPOPROTEIN"/>
    <property type="match status" value="1"/>
</dbReference>
<proteinExistence type="predicted"/>
<protein>
    <recommendedName>
        <fullName evidence="3">Lipoprotein</fullName>
    </recommendedName>
</protein>
<evidence type="ECO:0008006" key="3">
    <source>
        <dbReference type="Google" id="ProtNLM"/>
    </source>
</evidence>
<reference evidence="1 2" key="1">
    <citation type="submission" date="2020-01" db="EMBL/GenBank/DDBJ databases">
        <title>Complete genome sequence of a human oral phylogroup 1 Treponema sp. strain ATCC 700766, originally isolated from periodontitis dental plaque.</title>
        <authorList>
            <person name="Chan Y."/>
            <person name="Huo Y.-B."/>
            <person name="Yu X.-L."/>
            <person name="Zeng H."/>
            <person name="Leung W.-K."/>
            <person name="Watt R.M."/>
        </authorList>
    </citation>
    <scope>NUCLEOTIDE SEQUENCE [LARGE SCALE GENOMIC DNA]</scope>
    <source>
        <strain evidence="1 2">OMZ 804</strain>
    </source>
</reference>
<organism evidence="1 2">
    <name type="scientific">Treponema vincentii</name>
    <dbReference type="NCBI Taxonomy" id="69710"/>
    <lineage>
        <taxon>Bacteria</taxon>
        <taxon>Pseudomonadati</taxon>
        <taxon>Spirochaetota</taxon>
        <taxon>Spirochaetia</taxon>
        <taxon>Spirochaetales</taxon>
        <taxon>Treponemataceae</taxon>
        <taxon>Treponema</taxon>
    </lineage>
</organism>
<evidence type="ECO:0000313" key="1">
    <source>
        <dbReference type="EMBL" id="QHX42614.1"/>
    </source>
</evidence>
<dbReference type="RefSeq" id="WP_162662651.1">
    <property type="nucleotide sequence ID" value="NZ_CP048020.1"/>
</dbReference>
<dbReference type="EMBL" id="CP048020">
    <property type="protein sequence ID" value="QHX42614.1"/>
    <property type="molecule type" value="Genomic_DNA"/>
</dbReference>